<dbReference type="InterPro" id="IPR041108">
    <property type="entry name" value="PP_kinase_C_1"/>
</dbReference>
<organism evidence="12 13">
    <name type="scientific">Alicyclobacillus dauci</name>
    <dbReference type="NCBI Taxonomy" id="1475485"/>
    <lineage>
        <taxon>Bacteria</taxon>
        <taxon>Bacillati</taxon>
        <taxon>Bacillota</taxon>
        <taxon>Bacilli</taxon>
        <taxon>Bacillales</taxon>
        <taxon>Alicyclobacillaceae</taxon>
        <taxon>Alicyclobacillus</taxon>
    </lineage>
</organism>
<dbReference type="Pfam" id="PF02503">
    <property type="entry name" value="PP_kinase"/>
    <property type="match status" value="1"/>
</dbReference>
<dbReference type="Pfam" id="PF13089">
    <property type="entry name" value="PP_kinase_N"/>
    <property type="match status" value="1"/>
</dbReference>
<dbReference type="Pfam" id="PF17941">
    <property type="entry name" value="PP_kinase_C_1"/>
    <property type="match status" value="1"/>
</dbReference>
<dbReference type="Proteomes" id="UP001164803">
    <property type="component" value="Chromosome"/>
</dbReference>
<name>A0ABY6Z275_9BACL</name>
<feature type="domain" description="Polyphosphate kinase C-terminal" evidence="11">
    <location>
        <begin position="337"/>
        <end position="501"/>
    </location>
</feature>
<dbReference type="CDD" id="cd09165">
    <property type="entry name" value="PLDc_PaPPK1_C1_like"/>
    <property type="match status" value="1"/>
</dbReference>
<dbReference type="SUPFAM" id="SSF143724">
    <property type="entry name" value="PHP14-like"/>
    <property type="match status" value="1"/>
</dbReference>
<dbReference type="PANTHER" id="PTHR30218:SF0">
    <property type="entry name" value="POLYPHOSPHATE KINASE"/>
    <property type="match status" value="1"/>
</dbReference>
<keyword evidence="3 6" id="KW-0547">Nucleotide-binding</keyword>
<feature type="binding site" evidence="6">
    <location>
        <position position="51"/>
    </location>
    <ligand>
        <name>ATP</name>
        <dbReference type="ChEBI" id="CHEBI:30616"/>
    </ligand>
</feature>
<dbReference type="SUPFAM" id="SSF140356">
    <property type="entry name" value="PPK N-terminal domain-like"/>
    <property type="match status" value="1"/>
</dbReference>
<evidence type="ECO:0000259" key="9">
    <source>
        <dbReference type="Pfam" id="PF13089"/>
    </source>
</evidence>
<feature type="binding site" evidence="6">
    <location>
        <position position="381"/>
    </location>
    <ligand>
        <name>Mg(2+)</name>
        <dbReference type="ChEBI" id="CHEBI:18420"/>
    </ligand>
</feature>
<dbReference type="Gene3D" id="1.20.58.310">
    <property type="entry name" value="Polyphosphate kinase N-terminal domain"/>
    <property type="match status" value="1"/>
</dbReference>
<evidence type="ECO:0000313" key="12">
    <source>
        <dbReference type="EMBL" id="WAH36947.1"/>
    </source>
</evidence>
<comment type="catalytic activity">
    <reaction evidence="6 7">
        <text>[phosphate](n) + ATP = [phosphate](n+1) + ADP</text>
        <dbReference type="Rhea" id="RHEA:19573"/>
        <dbReference type="Rhea" id="RHEA-COMP:9859"/>
        <dbReference type="Rhea" id="RHEA-COMP:14280"/>
        <dbReference type="ChEBI" id="CHEBI:16838"/>
        <dbReference type="ChEBI" id="CHEBI:30616"/>
        <dbReference type="ChEBI" id="CHEBI:456216"/>
        <dbReference type="EC" id="2.7.4.1"/>
    </reaction>
</comment>
<dbReference type="PANTHER" id="PTHR30218">
    <property type="entry name" value="POLYPHOSPHATE KINASE"/>
    <property type="match status" value="1"/>
</dbReference>
<feature type="domain" description="Polyphosphate kinase middle" evidence="8">
    <location>
        <begin position="128"/>
        <end position="310"/>
    </location>
</feature>
<dbReference type="HAMAP" id="MF_00347">
    <property type="entry name" value="Polyphosphate_kinase"/>
    <property type="match status" value="1"/>
</dbReference>
<evidence type="ECO:0000259" key="10">
    <source>
        <dbReference type="Pfam" id="PF13090"/>
    </source>
</evidence>
<dbReference type="SUPFAM" id="SSF56024">
    <property type="entry name" value="Phospholipase D/nuclease"/>
    <property type="match status" value="2"/>
</dbReference>
<keyword evidence="6" id="KW-0460">Magnesium</keyword>
<keyword evidence="13" id="KW-1185">Reference proteome</keyword>
<comment type="function">
    <text evidence="6 7">Catalyzes the reversible transfer of the terminal phosphate of ATP to form a long-chain polyphosphate (polyP).</text>
</comment>
<evidence type="ECO:0000259" key="8">
    <source>
        <dbReference type="Pfam" id="PF02503"/>
    </source>
</evidence>
<comment type="cofactor">
    <cofactor evidence="6">
        <name>Mg(2+)</name>
        <dbReference type="ChEBI" id="CHEBI:18420"/>
    </cofactor>
</comment>
<dbReference type="GO" id="GO:0008976">
    <property type="term" value="F:polyphosphate kinase activity"/>
    <property type="evidence" value="ECO:0007669"/>
    <property type="project" value="UniProtKB-EC"/>
</dbReference>
<dbReference type="NCBIfam" id="NF003918">
    <property type="entry name" value="PRK05443.1-2"/>
    <property type="match status" value="1"/>
</dbReference>
<dbReference type="Pfam" id="PF13090">
    <property type="entry name" value="PP_kinase_C"/>
    <property type="match status" value="1"/>
</dbReference>
<dbReference type="NCBIfam" id="NF003920">
    <property type="entry name" value="PRK05443.2-1"/>
    <property type="match status" value="1"/>
</dbReference>
<sequence length="699" mass="79589">MSNPWEFDSPLNYINRELSWLSFNERVLEEAMDNSNPLFERLKFLAITSSNLDEFFMVRIAGLKDQIKIGSNAPDNKTRMSASEQWDAALRRSSSLMSQQTKAWKETLVPLLQEAGLSFVSGTQLNPEQSTYVSDLFHRMIYPVLTPMAVDASRPFPMLLNRSLNLAVLIKSDAPEKEPYLFAFVQVPSVLPRFIELPTSGEGHRAYIFLEEIIRMHLSDLFRGKSIVSASSFRITRDADLILDEDAAEDLLEEIERVLNKRKTGDAVRIEVETGMHPFLRKVIEDWEEVSHSEVFELDAPLDLSFLFRFVNQGGYEPLRFPDNPPILPVDLRGEQDIFAAIRRKDILLHHPYESFEPVIHFVHQAAQDPDVLAIKQTLYRVGGDSPIVAALAQAAENGKQVTVLVELRARFDEEKNIVWAKKLEKAGCHVIYGLVGLKTHSKMALVVRTENGQLRRYVHLGTGNYNENTAKLYTDFGMFTCNEEIAEDVSSIFNQLTGYSSLPVLHRLRVAPWGLEEAFLAELDEVAAYSIEKGQGRVIAKMNSLTDKDLIQALYRASCMGVKIDLIVRGICCLRPGIPGVSENIRVHSIVGRFLEHGRAYYFCSGNRKKVFLSSADWMTRNLEHRVETLFPVLESKLKERVIEVLETQLADNVKRRELQPDGSYLRIIRQEGEERINSQERLYEWSVASVQESLHSV</sequence>
<dbReference type="PIRSF" id="PIRSF015589">
    <property type="entry name" value="PP_kinase"/>
    <property type="match status" value="1"/>
</dbReference>
<dbReference type="InterPro" id="IPR024953">
    <property type="entry name" value="PP_kinase_middle"/>
</dbReference>
<dbReference type="Gene3D" id="3.30.870.10">
    <property type="entry name" value="Endonuclease Chain A"/>
    <property type="match status" value="2"/>
</dbReference>
<evidence type="ECO:0000259" key="11">
    <source>
        <dbReference type="Pfam" id="PF17941"/>
    </source>
</evidence>
<accession>A0ABY6Z275</accession>
<dbReference type="CDD" id="cd09168">
    <property type="entry name" value="PLDc_PaPPK1_C2_like"/>
    <property type="match status" value="1"/>
</dbReference>
<evidence type="ECO:0000256" key="1">
    <source>
        <dbReference type="ARBA" id="ARBA00022553"/>
    </source>
</evidence>
<feature type="domain" description="Polyphosphate kinase N-terminal" evidence="9">
    <location>
        <begin position="13"/>
        <end position="119"/>
    </location>
</feature>
<keyword evidence="2 6" id="KW-0808">Transferase</keyword>
<dbReference type="NCBIfam" id="NF003917">
    <property type="entry name" value="PRK05443.1-1"/>
    <property type="match status" value="1"/>
</dbReference>
<evidence type="ECO:0000256" key="2">
    <source>
        <dbReference type="ARBA" id="ARBA00022679"/>
    </source>
</evidence>
<dbReference type="EMBL" id="CP104064">
    <property type="protein sequence ID" value="WAH36947.1"/>
    <property type="molecule type" value="Genomic_DNA"/>
</dbReference>
<evidence type="ECO:0000256" key="4">
    <source>
        <dbReference type="ARBA" id="ARBA00022777"/>
    </source>
</evidence>
<dbReference type="InterPro" id="IPR036830">
    <property type="entry name" value="PP_kinase_middle_dom_sf"/>
</dbReference>
<dbReference type="InterPro" id="IPR003414">
    <property type="entry name" value="PP_kinase"/>
</dbReference>
<gene>
    <name evidence="6" type="primary">ppk</name>
    <name evidence="12" type="ORF">NZD86_22770</name>
</gene>
<dbReference type="NCBIfam" id="NF003921">
    <property type="entry name" value="PRK05443.2-2"/>
    <property type="match status" value="1"/>
</dbReference>
<reference evidence="12" key="1">
    <citation type="submission" date="2022-08" db="EMBL/GenBank/DDBJ databases">
        <title>Alicyclobacillus dauci DSM2870, complete genome.</title>
        <authorList>
            <person name="Wang Q."/>
            <person name="Cai R."/>
            <person name="Wang Z."/>
        </authorList>
    </citation>
    <scope>NUCLEOTIDE SEQUENCE</scope>
    <source>
        <strain evidence="12">DSM 28700</strain>
    </source>
</reference>
<protein>
    <recommendedName>
        <fullName evidence="6 7">Polyphosphate kinase</fullName>
        <ecNumber evidence="6 7">2.7.4.1</ecNumber>
    </recommendedName>
    <alternativeName>
        <fullName evidence="6">ATP-polyphosphate phosphotransferase</fullName>
    </alternativeName>
    <alternativeName>
        <fullName evidence="6">Polyphosphoric acid kinase</fullName>
    </alternativeName>
</protein>
<keyword evidence="4 6" id="KW-0418">Kinase</keyword>
<feature type="active site" description="Phosphohistidine intermediate" evidence="6">
    <location>
        <position position="441"/>
    </location>
</feature>
<evidence type="ECO:0000256" key="5">
    <source>
        <dbReference type="ARBA" id="ARBA00022840"/>
    </source>
</evidence>
<dbReference type="RefSeq" id="WP_268044352.1">
    <property type="nucleotide sequence ID" value="NZ_CP104064.1"/>
</dbReference>
<evidence type="ECO:0000256" key="3">
    <source>
        <dbReference type="ARBA" id="ARBA00022741"/>
    </source>
</evidence>
<dbReference type="InterPro" id="IPR025200">
    <property type="entry name" value="PPK_C_dom2"/>
</dbReference>
<comment type="similarity">
    <text evidence="6 7">Belongs to the polyphosphate kinase 1 (PPK1) family.</text>
</comment>
<evidence type="ECO:0000256" key="7">
    <source>
        <dbReference type="RuleBase" id="RU003800"/>
    </source>
</evidence>
<dbReference type="InterPro" id="IPR025198">
    <property type="entry name" value="PPK_N_dom"/>
</dbReference>
<keyword evidence="5 6" id="KW-0067">ATP-binding</keyword>
<feature type="binding site" evidence="6">
    <location>
        <position position="474"/>
    </location>
    <ligand>
        <name>ATP</name>
        <dbReference type="ChEBI" id="CHEBI:30616"/>
    </ligand>
</feature>
<keyword evidence="1 6" id="KW-0597">Phosphoprotein</keyword>
<evidence type="ECO:0000256" key="6">
    <source>
        <dbReference type="HAMAP-Rule" id="MF_00347"/>
    </source>
</evidence>
<feature type="binding site" evidence="6">
    <location>
        <position position="598"/>
    </location>
    <ligand>
        <name>ATP</name>
        <dbReference type="ChEBI" id="CHEBI:30616"/>
    </ligand>
</feature>
<dbReference type="NCBIfam" id="TIGR03705">
    <property type="entry name" value="poly_P_kin"/>
    <property type="match status" value="1"/>
</dbReference>
<feature type="binding site" evidence="6">
    <location>
        <position position="411"/>
    </location>
    <ligand>
        <name>Mg(2+)</name>
        <dbReference type="ChEBI" id="CHEBI:18420"/>
    </ligand>
</feature>
<feature type="domain" description="Polyphosphate kinase C-terminal" evidence="10">
    <location>
        <begin position="509"/>
        <end position="681"/>
    </location>
</feature>
<dbReference type="EC" id="2.7.4.1" evidence="6 7"/>
<dbReference type="InterPro" id="IPR036832">
    <property type="entry name" value="PPK_N_dom_sf"/>
</dbReference>
<keyword evidence="6" id="KW-0479">Metal-binding</keyword>
<feature type="binding site" evidence="6">
    <location>
        <position position="570"/>
    </location>
    <ligand>
        <name>ATP</name>
        <dbReference type="ChEBI" id="CHEBI:30616"/>
    </ligand>
</feature>
<evidence type="ECO:0000313" key="13">
    <source>
        <dbReference type="Proteomes" id="UP001164803"/>
    </source>
</evidence>
<proteinExistence type="inferred from homology"/>
<dbReference type="Gene3D" id="3.30.1840.10">
    <property type="entry name" value="Polyphosphate kinase middle domain"/>
    <property type="match status" value="1"/>
</dbReference>
<comment type="PTM">
    <text evidence="6 7">An intermediate of this reaction is the autophosphorylated ppk in which a phosphate is covalently linked to a histidine residue through a N-P bond.</text>
</comment>